<comment type="caution">
    <text evidence="3">The sequence shown here is derived from an EMBL/GenBank/DDBJ whole genome shotgun (WGS) entry which is preliminary data.</text>
</comment>
<proteinExistence type="predicted"/>
<feature type="region of interest" description="Disordered" evidence="1">
    <location>
        <begin position="208"/>
        <end position="282"/>
    </location>
</feature>
<feature type="compositionally biased region" description="Low complexity" evidence="1">
    <location>
        <begin position="228"/>
        <end position="246"/>
    </location>
</feature>
<keyword evidence="2" id="KW-1133">Transmembrane helix</keyword>
<feature type="transmembrane region" description="Helical" evidence="2">
    <location>
        <begin position="12"/>
        <end position="32"/>
    </location>
</feature>
<dbReference type="EMBL" id="BAABBA010000026">
    <property type="protein sequence ID" value="GAA3509890.1"/>
    <property type="molecule type" value="Genomic_DNA"/>
</dbReference>
<keyword evidence="2" id="KW-0812">Transmembrane</keyword>
<organism evidence="3 4">
    <name type="scientific">Georgenia daeguensis</name>
    <dbReference type="NCBI Taxonomy" id="908355"/>
    <lineage>
        <taxon>Bacteria</taxon>
        <taxon>Bacillati</taxon>
        <taxon>Actinomycetota</taxon>
        <taxon>Actinomycetes</taxon>
        <taxon>Micrococcales</taxon>
        <taxon>Bogoriellaceae</taxon>
        <taxon>Georgenia</taxon>
    </lineage>
</organism>
<evidence type="ECO:0008006" key="5">
    <source>
        <dbReference type="Google" id="ProtNLM"/>
    </source>
</evidence>
<sequence>MDLFTILGATFRRWYVTLPVMLLAGILAYQAYQSVPSVYSSSVSVTVLAPVEPPPPPPDPVTGEIVEPYEANPYSGPNLAAAVLARNLNSASFEDGLGLDPDRNQTIEADPARDDPIIQIIATAESPATVNAILGEVTVKAATILDQFQAEAGATEGARYNLAPAVPTDAIEDVTPSRFRTAGAIVVIGFGVAAALATLLDMGLEHRRGARRRGAPEPGPAPAPGPGDEPATATAGPATAPAGHPAVASPAPRLSMTGRLTPGPGTSSDPVVARSHESSRAR</sequence>
<feature type="compositionally biased region" description="Pro residues" evidence="1">
    <location>
        <begin position="217"/>
        <end position="227"/>
    </location>
</feature>
<feature type="transmembrane region" description="Helical" evidence="2">
    <location>
        <begin position="182"/>
        <end position="204"/>
    </location>
</feature>
<dbReference type="RefSeq" id="WP_345044557.1">
    <property type="nucleotide sequence ID" value="NZ_BAABBA010000026.1"/>
</dbReference>
<dbReference type="Proteomes" id="UP001499841">
    <property type="component" value="Unassembled WGS sequence"/>
</dbReference>
<evidence type="ECO:0000313" key="4">
    <source>
        <dbReference type="Proteomes" id="UP001499841"/>
    </source>
</evidence>
<accession>A0ABP6UMR2</accession>
<evidence type="ECO:0000256" key="2">
    <source>
        <dbReference type="SAM" id="Phobius"/>
    </source>
</evidence>
<evidence type="ECO:0000313" key="3">
    <source>
        <dbReference type="EMBL" id="GAA3509890.1"/>
    </source>
</evidence>
<keyword evidence="4" id="KW-1185">Reference proteome</keyword>
<protein>
    <recommendedName>
        <fullName evidence="5">Capsular polysaccharide biosynthesis protein</fullName>
    </recommendedName>
</protein>
<keyword evidence="2" id="KW-0472">Membrane</keyword>
<name>A0ABP6UMR2_9MICO</name>
<evidence type="ECO:0000256" key="1">
    <source>
        <dbReference type="SAM" id="MobiDB-lite"/>
    </source>
</evidence>
<reference evidence="4" key="1">
    <citation type="journal article" date="2019" name="Int. J. Syst. Evol. Microbiol.">
        <title>The Global Catalogue of Microorganisms (GCM) 10K type strain sequencing project: providing services to taxonomists for standard genome sequencing and annotation.</title>
        <authorList>
            <consortium name="The Broad Institute Genomics Platform"/>
            <consortium name="The Broad Institute Genome Sequencing Center for Infectious Disease"/>
            <person name="Wu L."/>
            <person name="Ma J."/>
        </authorList>
    </citation>
    <scope>NUCLEOTIDE SEQUENCE [LARGE SCALE GENOMIC DNA]</scope>
    <source>
        <strain evidence="4">JCM 17459</strain>
    </source>
</reference>
<gene>
    <name evidence="3" type="ORF">GCM10022262_36980</name>
</gene>